<dbReference type="Proteomes" id="UP000319804">
    <property type="component" value="Unassembled WGS sequence"/>
</dbReference>
<name>A0A543L0Z7_9MICO</name>
<protein>
    <submittedName>
        <fullName evidence="1">Uncharacterized protein</fullName>
    </submittedName>
</protein>
<evidence type="ECO:0000313" key="1">
    <source>
        <dbReference type="EMBL" id="TQN00980.1"/>
    </source>
</evidence>
<dbReference type="EMBL" id="VFPS01000001">
    <property type="protein sequence ID" value="TQN00980.1"/>
    <property type="molecule type" value="Genomic_DNA"/>
</dbReference>
<accession>A0A543L0Z7</accession>
<gene>
    <name evidence="1" type="ORF">FHX68_1113</name>
</gene>
<proteinExistence type="predicted"/>
<sequence>MPRTATQPTPDLDVTGIDIARAAVFSGRPWHLLHQPHHGSNAEFAQWRVTSCLRLIEPNGSSLRRPAIFHSEVDATEKGHLNFALGGAMTKAYLEAKLGIFWLAHYSLVKKSPRYRVLRRVPGFSEPDYIGMDSQYRFFAAEAKGRVSLDAATKKSLNCKKQTGIVNSVNGQIILQRYGVAAITGGSHIQLYATDPEVEIELPKPSEWLASFYEYVRAVCGPEGEVSEAENTPESWTQVSFDLPEQVSQWVSEGADPAEWEGLASRTREAYRESIVLPDLTVMSVSSQS</sequence>
<comment type="caution">
    <text evidence="1">The sequence shown here is derived from an EMBL/GenBank/DDBJ whole genome shotgun (WGS) entry which is preliminary data.</text>
</comment>
<reference evidence="1 2" key="1">
    <citation type="submission" date="2019-06" db="EMBL/GenBank/DDBJ databases">
        <title>Sequencing the genomes of 1000 actinobacteria strains.</title>
        <authorList>
            <person name="Klenk H.-P."/>
        </authorList>
    </citation>
    <scope>NUCLEOTIDE SEQUENCE [LARGE SCALE GENOMIC DNA]</scope>
    <source>
        <strain evidence="1 2">DSM 20427</strain>
    </source>
</reference>
<keyword evidence="2" id="KW-1185">Reference proteome</keyword>
<dbReference type="AlphaFoldDB" id="A0A543L0Z7"/>
<organism evidence="1 2">
    <name type="scientific">Microbacterium lacticum</name>
    <dbReference type="NCBI Taxonomy" id="33885"/>
    <lineage>
        <taxon>Bacteria</taxon>
        <taxon>Bacillati</taxon>
        <taxon>Actinomycetota</taxon>
        <taxon>Actinomycetes</taxon>
        <taxon>Micrococcales</taxon>
        <taxon>Microbacteriaceae</taxon>
        <taxon>Microbacterium</taxon>
    </lineage>
</organism>
<evidence type="ECO:0000313" key="2">
    <source>
        <dbReference type="Proteomes" id="UP000319804"/>
    </source>
</evidence>